<comment type="caution">
    <text evidence="1">The sequence shown here is derived from an EMBL/GenBank/DDBJ whole genome shotgun (WGS) entry which is preliminary data.</text>
</comment>
<organism evidence="1 2">
    <name type="scientific">Bauhinia variegata</name>
    <name type="common">Purple orchid tree</name>
    <name type="synonym">Phanera variegata</name>
    <dbReference type="NCBI Taxonomy" id="167791"/>
    <lineage>
        <taxon>Eukaryota</taxon>
        <taxon>Viridiplantae</taxon>
        <taxon>Streptophyta</taxon>
        <taxon>Embryophyta</taxon>
        <taxon>Tracheophyta</taxon>
        <taxon>Spermatophyta</taxon>
        <taxon>Magnoliopsida</taxon>
        <taxon>eudicotyledons</taxon>
        <taxon>Gunneridae</taxon>
        <taxon>Pentapetalae</taxon>
        <taxon>rosids</taxon>
        <taxon>fabids</taxon>
        <taxon>Fabales</taxon>
        <taxon>Fabaceae</taxon>
        <taxon>Cercidoideae</taxon>
        <taxon>Cercideae</taxon>
        <taxon>Bauhiniinae</taxon>
        <taxon>Bauhinia</taxon>
    </lineage>
</organism>
<name>A0ACB9MLD2_BAUVA</name>
<evidence type="ECO:0000313" key="1">
    <source>
        <dbReference type="EMBL" id="KAI4324244.1"/>
    </source>
</evidence>
<dbReference type="Proteomes" id="UP000828941">
    <property type="component" value="Chromosome 9"/>
</dbReference>
<dbReference type="EMBL" id="CM039434">
    <property type="protein sequence ID" value="KAI4324244.1"/>
    <property type="molecule type" value="Genomic_DNA"/>
</dbReference>
<protein>
    <submittedName>
        <fullName evidence="1">Uncharacterized protein</fullName>
    </submittedName>
</protein>
<sequence>MNNTSKCTRCVPWSTSSAKPKQATQKAAYLSKSGISDDTYSKESDDVEDKEDEDSGEDDGENGQEVPELIMEEQEDLEKSTKEGREEEVQRDLF</sequence>
<keyword evidence="2" id="KW-1185">Reference proteome</keyword>
<reference evidence="1 2" key="1">
    <citation type="journal article" date="2022" name="DNA Res.">
        <title>Chromosomal-level genome assembly of the orchid tree Bauhinia variegata (Leguminosae; Cercidoideae) supports the allotetraploid origin hypothesis of Bauhinia.</title>
        <authorList>
            <person name="Zhong Y."/>
            <person name="Chen Y."/>
            <person name="Zheng D."/>
            <person name="Pang J."/>
            <person name="Liu Y."/>
            <person name="Luo S."/>
            <person name="Meng S."/>
            <person name="Qian L."/>
            <person name="Wei D."/>
            <person name="Dai S."/>
            <person name="Zhou R."/>
        </authorList>
    </citation>
    <scope>NUCLEOTIDE SEQUENCE [LARGE SCALE GENOMIC DNA]</scope>
    <source>
        <strain evidence="1">BV-YZ2020</strain>
    </source>
</reference>
<accession>A0ACB9MLD2</accession>
<proteinExistence type="predicted"/>
<gene>
    <name evidence="1" type="ORF">L6164_023798</name>
</gene>
<evidence type="ECO:0000313" key="2">
    <source>
        <dbReference type="Proteomes" id="UP000828941"/>
    </source>
</evidence>